<organism evidence="1 2">
    <name type="scientific">Bonamia ostreae</name>
    <dbReference type="NCBI Taxonomy" id="126728"/>
    <lineage>
        <taxon>Eukaryota</taxon>
        <taxon>Sar</taxon>
        <taxon>Rhizaria</taxon>
        <taxon>Endomyxa</taxon>
        <taxon>Ascetosporea</taxon>
        <taxon>Haplosporida</taxon>
        <taxon>Bonamia</taxon>
    </lineage>
</organism>
<gene>
    <name evidence="1" type="ORF">MHBO_003975</name>
</gene>
<comment type="caution">
    <text evidence="1">The sequence shown here is derived from an EMBL/GenBank/DDBJ whole genome shotgun (WGS) entry which is preliminary data.</text>
</comment>
<sequence>MPRCNVCDRSVLDRNHIYKETHRKKLSKILKDFRLYKFSKSDCDNGAAWCFFCYKWIESPKFGQHLKGRAHFKNVQNLLSENRMSKSLAKIYCLNK</sequence>
<evidence type="ECO:0008006" key="3">
    <source>
        <dbReference type="Google" id="ProtNLM"/>
    </source>
</evidence>
<dbReference type="Proteomes" id="UP001439008">
    <property type="component" value="Unassembled WGS sequence"/>
</dbReference>
<accession>A0ABV2AS08</accession>
<name>A0ABV2AS08_9EUKA</name>
<proteinExistence type="predicted"/>
<evidence type="ECO:0000313" key="2">
    <source>
        <dbReference type="Proteomes" id="UP001439008"/>
    </source>
</evidence>
<dbReference type="EMBL" id="JBDODL010002872">
    <property type="protein sequence ID" value="MES1922460.1"/>
    <property type="molecule type" value="Genomic_DNA"/>
</dbReference>
<evidence type="ECO:0000313" key="1">
    <source>
        <dbReference type="EMBL" id="MES1922460.1"/>
    </source>
</evidence>
<reference evidence="1 2" key="1">
    <citation type="journal article" date="2024" name="BMC Biol.">
        <title>Comparative genomics of Ascetosporea gives new insight into the evolutionary basis for animal parasitism in Rhizaria.</title>
        <authorList>
            <person name="Hiltunen Thoren M."/>
            <person name="Onut-Brannstrom I."/>
            <person name="Alfjorden A."/>
            <person name="Peckova H."/>
            <person name="Swords F."/>
            <person name="Hooper C."/>
            <person name="Holzer A.S."/>
            <person name="Bass D."/>
            <person name="Burki F."/>
        </authorList>
    </citation>
    <scope>NUCLEOTIDE SEQUENCE [LARGE SCALE GENOMIC DNA]</scope>
    <source>
        <strain evidence="1">20-A016</strain>
    </source>
</reference>
<keyword evidence="2" id="KW-1185">Reference proteome</keyword>
<protein>
    <recommendedName>
        <fullName evidence="3">Matrin-type domain-containing protein</fullName>
    </recommendedName>
</protein>